<dbReference type="Proteomes" id="UP000626026">
    <property type="component" value="Unassembled WGS sequence"/>
</dbReference>
<dbReference type="SUPFAM" id="SSF53335">
    <property type="entry name" value="S-adenosyl-L-methionine-dependent methyltransferases"/>
    <property type="match status" value="1"/>
</dbReference>
<comment type="caution">
    <text evidence="4">The sequence shown here is derived from an EMBL/GenBank/DDBJ whole genome shotgun (WGS) entry which is preliminary data.</text>
</comment>
<evidence type="ECO:0000313" key="4">
    <source>
        <dbReference type="EMBL" id="MBC9205678.1"/>
    </source>
</evidence>
<dbReference type="InterPro" id="IPR029063">
    <property type="entry name" value="SAM-dependent_MTases_sf"/>
</dbReference>
<dbReference type="EMBL" id="JACTVA010000003">
    <property type="protein sequence ID" value="MBC9205678.1"/>
    <property type="molecule type" value="Genomic_DNA"/>
</dbReference>
<organism evidence="4 5">
    <name type="scientific">Teichococcus aerophilus</name>
    <dbReference type="NCBI Taxonomy" id="1224513"/>
    <lineage>
        <taxon>Bacteria</taxon>
        <taxon>Pseudomonadati</taxon>
        <taxon>Pseudomonadota</taxon>
        <taxon>Alphaproteobacteria</taxon>
        <taxon>Acetobacterales</taxon>
        <taxon>Roseomonadaceae</taxon>
        <taxon>Roseomonas</taxon>
    </lineage>
</organism>
<dbReference type="InterPro" id="IPR000682">
    <property type="entry name" value="PCMT"/>
</dbReference>
<dbReference type="PANTHER" id="PTHR11579">
    <property type="entry name" value="PROTEIN-L-ISOASPARTATE O-METHYLTRANSFERASE"/>
    <property type="match status" value="1"/>
</dbReference>
<name>A0ABR7RH78_9PROT</name>
<protein>
    <recommendedName>
        <fullName evidence="2">Protein-L-isoaspartate O-methyltransferase</fullName>
    </recommendedName>
    <alternativeName>
        <fullName evidence="3">Protein L-isoaspartyl methyltransferase</fullName>
    </alternativeName>
</protein>
<sequence length="219" mass="22731">MNLADARKWMVDGQVKPNKVTDLRIIEAMLDLPRHLFVPAAVRARAHADEDVPLGHGRVLMQPMMLAKLLQLAQVRDGEAALVLGAGAGYGAAVLARMGAKVTAVENDAELVALGRAALAEISVAPGSLQLVESAPIEGGPAGTAYDLIVIEGEVPEIPAAISDRLAEGGRLVAVRRQPGKAGAGILGRRIGGGFSVTEAFDCTTAPLPGFVRDAGFVF</sequence>
<gene>
    <name evidence="4" type="ORF">IBL26_02430</name>
</gene>
<proteinExistence type="inferred from homology"/>
<evidence type="ECO:0000256" key="3">
    <source>
        <dbReference type="ARBA" id="ARBA00030757"/>
    </source>
</evidence>
<keyword evidence="5" id="KW-1185">Reference proteome</keyword>
<dbReference type="Gene3D" id="3.40.50.150">
    <property type="entry name" value="Vaccinia Virus protein VP39"/>
    <property type="match status" value="1"/>
</dbReference>
<reference evidence="4 5" key="1">
    <citation type="journal article" date="2013" name="Int. J. Syst. Evol. Microbiol.">
        <title>Roseomonas aerophila sp. nov., isolated from air.</title>
        <authorList>
            <person name="Kim S.J."/>
            <person name="Weon H.Y."/>
            <person name="Ahn J.H."/>
            <person name="Hong S.B."/>
            <person name="Seok S.J."/>
            <person name="Whang K.S."/>
            <person name="Kwon S.W."/>
        </authorList>
    </citation>
    <scope>NUCLEOTIDE SEQUENCE [LARGE SCALE GENOMIC DNA]</scope>
    <source>
        <strain evidence="4 5">NBRC 108923</strain>
    </source>
</reference>
<accession>A0ABR7RH78</accession>
<dbReference type="RefSeq" id="WP_187782863.1">
    <property type="nucleotide sequence ID" value="NZ_JACTVA010000003.1"/>
</dbReference>
<dbReference type="Pfam" id="PF01135">
    <property type="entry name" value="PCMT"/>
    <property type="match status" value="1"/>
</dbReference>
<evidence type="ECO:0000256" key="1">
    <source>
        <dbReference type="ARBA" id="ARBA00005369"/>
    </source>
</evidence>
<dbReference type="PANTHER" id="PTHR11579:SF18">
    <property type="entry name" value="PROTEIN-L-ISOASPARTATE O-METHYLTRANSFERASE"/>
    <property type="match status" value="1"/>
</dbReference>
<evidence type="ECO:0000256" key="2">
    <source>
        <dbReference type="ARBA" id="ARBA00013346"/>
    </source>
</evidence>
<evidence type="ECO:0000313" key="5">
    <source>
        <dbReference type="Proteomes" id="UP000626026"/>
    </source>
</evidence>
<comment type="similarity">
    <text evidence="1">Belongs to the methyltransferase superfamily. L-isoaspartyl/D-aspartyl protein methyltransferase family.</text>
</comment>